<dbReference type="InterPro" id="IPR001841">
    <property type="entry name" value="Znf_RING"/>
</dbReference>
<dbReference type="GO" id="GO:0005737">
    <property type="term" value="C:cytoplasm"/>
    <property type="evidence" value="ECO:0007669"/>
    <property type="project" value="TreeGrafter"/>
</dbReference>
<evidence type="ECO:0000259" key="11">
    <source>
        <dbReference type="PROSITE" id="PS50089"/>
    </source>
</evidence>
<dbReference type="Pfam" id="PF13923">
    <property type="entry name" value="zf-C3HC4_2"/>
    <property type="match status" value="1"/>
</dbReference>
<dbReference type="InterPro" id="IPR013083">
    <property type="entry name" value="Znf_RING/FYVE/PHD"/>
</dbReference>
<comment type="caution">
    <text evidence="14">The sequence shown here is derived from an EMBL/GenBank/DDBJ whole genome shotgun (WGS) entry which is preliminary data.</text>
</comment>
<feature type="region of interest" description="Disordered" evidence="10">
    <location>
        <begin position="647"/>
        <end position="686"/>
    </location>
</feature>
<feature type="region of interest" description="Disordered" evidence="10">
    <location>
        <begin position="788"/>
        <end position="814"/>
    </location>
</feature>
<dbReference type="GO" id="GO:0000724">
    <property type="term" value="P:double-strand break repair via homologous recombination"/>
    <property type="evidence" value="ECO:0007669"/>
    <property type="project" value="TreeGrafter"/>
</dbReference>
<dbReference type="CDD" id="cd18793">
    <property type="entry name" value="SF2_C_SNF"/>
    <property type="match status" value="1"/>
</dbReference>
<dbReference type="PROSITE" id="PS00518">
    <property type="entry name" value="ZF_RING_1"/>
    <property type="match status" value="1"/>
</dbReference>
<evidence type="ECO:0008006" key="16">
    <source>
        <dbReference type="Google" id="ProtNLM"/>
    </source>
</evidence>
<dbReference type="SMART" id="SM00487">
    <property type="entry name" value="DEXDc"/>
    <property type="match status" value="1"/>
</dbReference>
<keyword evidence="6" id="KW-0347">Helicase</keyword>
<dbReference type="GO" id="GO:0008094">
    <property type="term" value="F:ATP-dependent activity, acting on DNA"/>
    <property type="evidence" value="ECO:0007669"/>
    <property type="project" value="TreeGrafter"/>
</dbReference>
<proteinExistence type="inferred from homology"/>
<keyword evidence="2" id="KW-0479">Metal-binding</keyword>
<dbReference type="GO" id="GO:0016787">
    <property type="term" value="F:hydrolase activity"/>
    <property type="evidence" value="ECO:0007669"/>
    <property type="project" value="UniProtKB-KW"/>
</dbReference>
<dbReference type="STRING" id="329046.A0A1Y2BDJ2"/>
<gene>
    <name evidence="14" type="ORF">BCR33DRAFT_723423</name>
</gene>
<feature type="domain" description="RING-type" evidence="11">
    <location>
        <begin position="720"/>
        <end position="772"/>
    </location>
</feature>
<feature type="region of interest" description="Disordered" evidence="10">
    <location>
        <begin position="138"/>
        <end position="165"/>
    </location>
</feature>
<dbReference type="EMBL" id="MCGO01000070">
    <property type="protein sequence ID" value="ORY32776.1"/>
    <property type="molecule type" value="Genomic_DNA"/>
</dbReference>
<reference evidence="14 15" key="1">
    <citation type="submission" date="2016-07" db="EMBL/GenBank/DDBJ databases">
        <title>Pervasive Adenine N6-methylation of Active Genes in Fungi.</title>
        <authorList>
            <consortium name="DOE Joint Genome Institute"/>
            <person name="Mondo S.J."/>
            <person name="Dannebaum R.O."/>
            <person name="Kuo R.C."/>
            <person name="Labutti K."/>
            <person name="Haridas S."/>
            <person name="Kuo A."/>
            <person name="Salamov A."/>
            <person name="Ahrendt S.R."/>
            <person name="Lipzen A."/>
            <person name="Sullivan W."/>
            <person name="Andreopoulos W.B."/>
            <person name="Clum A."/>
            <person name="Lindquist E."/>
            <person name="Daum C."/>
            <person name="Ramamoorthy G.K."/>
            <person name="Gryganskyi A."/>
            <person name="Culley D."/>
            <person name="Magnuson J.K."/>
            <person name="James T.Y."/>
            <person name="O'Malley M.A."/>
            <person name="Stajich J.E."/>
            <person name="Spatafora J.W."/>
            <person name="Visel A."/>
            <person name="Grigoriev I.V."/>
        </authorList>
    </citation>
    <scope>NUCLEOTIDE SEQUENCE [LARGE SCALE GENOMIC DNA]</scope>
    <source>
        <strain evidence="14 15">JEL800</strain>
    </source>
</reference>
<dbReference type="Gene3D" id="3.40.50.10810">
    <property type="entry name" value="Tandem AAA-ATPase domain"/>
    <property type="match status" value="1"/>
</dbReference>
<dbReference type="CDD" id="cd18008">
    <property type="entry name" value="DEXDc_SHPRH-like"/>
    <property type="match status" value="1"/>
</dbReference>
<dbReference type="PROSITE" id="PS51194">
    <property type="entry name" value="HELICASE_CTER"/>
    <property type="match status" value="1"/>
</dbReference>
<evidence type="ECO:0000256" key="5">
    <source>
        <dbReference type="ARBA" id="ARBA00022801"/>
    </source>
</evidence>
<dbReference type="InterPro" id="IPR049730">
    <property type="entry name" value="SNF2/RAD54-like_C"/>
</dbReference>
<evidence type="ECO:0000256" key="6">
    <source>
        <dbReference type="ARBA" id="ARBA00022806"/>
    </source>
</evidence>
<keyword evidence="5" id="KW-0378">Hydrolase</keyword>
<keyword evidence="7" id="KW-0862">Zinc</keyword>
<dbReference type="PROSITE" id="PS50089">
    <property type="entry name" value="ZF_RING_2"/>
    <property type="match status" value="1"/>
</dbReference>
<dbReference type="SUPFAM" id="SSF57850">
    <property type="entry name" value="RING/U-box"/>
    <property type="match status" value="1"/>
</dbReference>
<feature type="region of interest" description="Disordered" evidence="10">
    <location>
        <begin position="597"/>
        <end position="634"/>
    </location>
</feature>
<feature type="compositionally biased region" description="Low complexity" evidence="10">
    <location>
        <begin position="41"/>
        <end position="56"/>
    </location>
</feature>
<dbReference type="InterPro" id="IPR050628">
    <property type="entry name" value="SNF2_RAD54_helicase_TF"/>
</dbReference>
<dbReference type="AlphaFoldDB" id="A0A1Y2BDJ2"/>
<keyword evidence="15" id="KW-1185">Reference proteome</keyword>
<feature type="domain" description="Helicase ATP-binding" evidence="12">
    <location>
        <begin position="274"/>
        <end position="456"/>
    </location>
</feature>
<dbReference type="GO" id="GO:0005524">
    <property type="term" value="F:ATP binding"/>
    <property type="evidence" value="ECO:0007669"/>
    <property type="project" value="UniProtKB-KW"/>
</dbReference>
<accession>A0A1Y2BDJ2</accession>
<evidence type="ECO:0000256" key="8">
    <source>
        <dbReference type="ARBA" id="ARBA00022840"/>
    </source>
</evidence>
<dbReference type="SUPFAM" id="SSF52540">
    <property type="entry name" value="P-loop containing nucleoside triphosphate hydrolases"/>
    <property type="match status" value="2"/>
</dbReference>
<evidence type="ECO:0000259" key="13">
    <source>
        <dbReference type="PROSITE" id="PS51194"/>
    </source>
</evidence>
<feature type="compositionally biased region" description="Polar residues" evidence="10">
    <location>
        <begin position="148"/>
        <end position="165"/>
    </location>
</feature>
<dbReference type="SMART" id="SM00184">
    <property type="entry name" value="RING"/>
    <property type="match status" value="1"/>
</dbReference>
<dbReference type="OrthoDB" id="448448at2759"/>
<dbReference type="InterPro" id="IPR027417">
    <property type="entry name" value="P-loop_NTPase"/>
</dbReference>
<dbReference type="Proteomes" id="UP000193642">
    <property type="component" value="Unassembled WGS sequence"/>
</dbReference>
<sequence>MPPIYIDSDSDSDCEVIDLTGVQNPLTSSVHRGPPRPAGLSFNAHSNAGSGSGSSAPRPIATSNSNLLVRVKAEPEPNRLIELDDVAKTPTRSGNLKPAFQGTLALATQTSPRLPLGLVQPQPQPLQLLSQLLPPQPPPAPVTPLKQTQSQNMLKGKLPQTQSPQKNMNSLAEILRVTAHAPPSTNPFDDGGDDLAEILFPRNGPPLVQPNLPPQHPTESLMEFLDIANDKDKEAEEIDVSIVIKKHGGNGTPKGFIDVKLHEHQVEGYAWMAKIENSEKNGGLLADDMGLGKTIQTLALILGNKPRSKREYGHGTLIVCPVSLLRQWQKEIETKTKGLTVYIHHGPKRTKSKYELLEYDIVLTSYAIVTNERGKPATWDPVTNELYEPEVKAGPIFRARWHRVILDEAHYIKNKNAASSLACADLKANKRFCLTGTPIQNSADEMYSLFRFLRVPHFCEYAYFNEKIGRHIKMGKNDSKQTLMGMTRLQCALKPYLLRRTKKSKKKDGTSILVLPKRGVEIVEVEFSEAERGFYDALSSYAESKFNKYLEQGKVMNKFHHVLLMILRLRQACCHPHLFSEVFKDFAKGEGLDGGLHRIMGGGGGRNGTNGTKSRKRRQSNAVDSRGNEDVKSSSLGIVKDTDAALFESSDEEENRSDYHKCGGSSISMAGSKRKAPSGMKESPHAKKLRLAKTLMTSAVFERVMKEVNLKDGGILETECPHCLDVLTDAMITSCGHAFCRECITGYLSHKPANEQHDDDEENIVRPCPVCRGNISSKSLVGAHCFMNDEKSDDEDSDNEEKEVSDKEEDEPEIQEVGLGDILVACHEAKGARSIPNEVEPVLKKTMTPEEGKQLMIKSVNMLHPTGDYLEYISSSKIDKMISILREIDDEDPSLKVIIFSQFTSMLDLVEKGLKANGMSSFKRYDGKMSTSDRADAIEAFFSQDDIPLMLVSLKAGSVGLNLTCACRVIMLDVWWNPAVEDQAIDRVHRIGQTRDVKVFRLIIKNSFEERILTLQENKRAIAAGALGEGELRVGKLSLQDLRFLFTNDQAFLAPVAAAVAAAQAADLVKDDNDGDVGEAQVDSAP</sequence>
<evidence type="ECO:0000256" key="9">
    <source>
        <dbReference type="PROSITE-ProRule" id="PRU00175"/>
    </source>
</evidence>
<dbReference type="InterPro" id="IPR000330">
    <property type="entry name" value="SNF2_N"/>
</dbReference>
<feature type="domain" description="Helicase C-terminal" evidence="13">
    <location>
        <begin position="877"/>
        <end position="1043"/>
    </location>
</feature>
<dbReference type="Gene3D" id="3.30.40.10">
    <property type="entry name" value="Zinc/RING finger domain, C3HC4 (zinc finger)"/>
    <property type="match status" value="1"/>
</dbReference>
<dbReference type="PANTHER" id="PTHR45626">
    <property type="entry name" value="TRANSCRIPTION TERMINATION FACTOR 2-RELATED"/>
    <property type="match status" value="1"/>
</dbReference>
<evidence type="ECO:0000313" key="14">
    <source>
        <dbReference type="EMBL" id="ORY32776.1"/>
    </source>
</evidence>
<evidence type="ECO:0000256" key="4">
    <source>
        <dbReference type="ARBA" id="ARBA00022771"/>
    </source>
</evidence>
<evidence type="ECO:0000256" key="2">
    <source>
        <dbReference type="ARBA" id="ARBA00022723"/>
    </source>
</evidence>
<evidence type="ECO:0000313" key="15">
    <source>
        <dbReference type="Proteomes" id="UP000193642"/>
    </source>
</evidence>
<dbReference type="Gene3D" id="3.40.50.300">
    <property type="entry name" value="P-loop containing nucleotide triphosphate hydrolases"/>
    <property type="match status" value="1"/>
</dbReference>
<dbReference type="GO" id="GO:0004386">
    <property type="term" value="F:helicase activity"/>
    <property type="evidence" value="ECO:0007669"/>
    <property type="project" value="UniProtKB-KW"/>
</dbReference>
<dbReference type="SMART" id="SM00490">
    <property type="entry name" value="HELICc"/>
    <property type="match status" value="1"/>
</dbReference>
<dbReference type="InterPro" id="IPR038718">
    <property type="entry name" value="SNF2-like_sf"/>
</dbReference>
<feature type="compositionally biased region" description="Polar residues" evidence="10">
    <location>
        <begin position="21"/>
        <end position="30"/>
    </location>
</feature>
<keyword evidence="3" id="KW-0547">Nucleotide-binding</keyword>
<evidence type="ECO:0000256" key="3">
    <source>
        <dbReference type="ARBA" id="ARBA00022741"/>
    </source>
</evidence>
<dbReference type="PANTHER" id="PTHR45626:SF16">
    <property type="entry name" value="ATP-DEPENDENT HELICASE ULS1"/>
    <property type="match status" value="1"/>
</dbReference>
<evidence type="ECO:0000259" key="12">
    <source>
        <dbReference type="PROSITE" id="PS51192"/>
    </source>
</evidence>
<evidence type="ECO:0000256" key="10">
    <source>
        <dbReference type="SAM" id="MobiDB-lite"/>
    </source>
</evidence>
<dbReference type="GO" id="GO:0008270">
    <property type="term" value="F:zinc ion binding"/>
    <property type="evidence" value="ECO:0007669"/>
    <property type="project" value="UniProtKB-KW"/>
</dbReference>
<evidence type="ECO:0000256" key="7">
    <source>
        <dbReference type="ARBA" id="ARBA00022833"/>
    </source>
</evidence>
<dbReference type="InterPro" id="IPR017907">
    <property type="entry name" value="Znf_RING_CS"/>
</dbReference>
<dbReference type="PROSITE" id="PS51192">
    <property type="entry name" value="HELICASE_ATP_BIND_1"/>
    <property type="match status" value="1"/>
</dbReference>
<comment type="similarity">
    <text evidence="1">Belongs to the SNF2/RAD54 helicase family.</text>
</comment>
<feature type="region of interest" description="Disordered" evidence="10">
    <location>
        <begin position="19"/>
        <end position="61"/>
    </location>
</feature>
<feature type="compositionally biased region" description="Acidic residues" evidence="10">
    <location>
        <begin position="791"/>
        <end position="814"/>
    </location>
</feature>
<dbReference type="GO" id="GO:0005634">
    <property type="term" value="C:nucleus"/>
    <property type="evidence" value="ECO:0007669"/>
    <property type="project" value="TreeGrafter"/>
</dbReference>
<keyword evidence="4 9" id="KW-0863">Zinc-finger</keyword>
<dbReference type="Pfam" id="PF00271">
    <property type="entry name" value="Helicase_C"/>
    <property type="match status" value="1"/>
</dbReference>
<name>A0A1Y2BDJ2_9FUNG</name>
<protein>
    <recommendedName>
        <fullName evidence="16">P-loop containing nucleoside triphosphate hydrolase protein</fullName>
    </recommendedName>
</protein>
<dbReference type="Pfam" id="PF00176">
    <property type="entry name" value="SNF2-rel_dom"/>
    <property type="match status" value="1"/>
</dbReference>
<organism evidence="14 15">
    <name type="scientific">Rhizoclosmatium globosum</name>
    <dbReference type="NCBI Taxonomy" id="329046"/>
    <lineage>
        <taxon>Eukaryota</taxon>
        <taxon>Fungi</taxon>
        <taxon>Fungi incertae sedis</taxon>
        <taxon>Chytridiomycota</taxon>
        <taxon>Chytridiomycota incertae sedis</taxon>
        <taxon>Chytridiomycetes</taxon>
        <taxon>Chytridiales</taxon>
        <taxon>Chytriomycetaceae</taxon>
        <taxon>Rhizoclosmatium</taxon>
    </lineage>
</organism>
<dbReference type="InterPro" id="IPR001650">
    <property type="entry name" value="Helicase_C-like"/>
</dbReference>
<dbReference type="InterPro" id="IPR014001">
    <property type="entry name" value="Helicase_ATP-bd"/>
</dbReference>
<keyword evidence="8" id="KW-0067">ATP-binding</keyword>
<evidence type="ECO:0000256" key="1">
    <source>
        <dbReference type="ARBA" id="ARBA00007025"/>
    </source>
</evidence>